<dbReference type="GO" id="GO:0019783">
    <property type="term" value="F:ubiquitin-like protein peptidase activity"/>
    <property type="evidence" value="ECO:0007669"/>
    <property type="project" value="UniProtKB-ARBA"/>
</dbReference>
<evidence type="ECO:0000313" key="7">
    <source>
        <dbReference type="Proteomes" id="UP000193689"/>
    </source>
</evidence>
<reference evidence="6 7" key="1">
    <citation type="submission" date="2016-07" db="EMBL/GenBank/DDBJ databases">
        <title>Pervasive Adenine N6-methylation of Active Genes in Fungi.</title>
        <authorList>
            <consortium name="DOE Joint Genome Institute"/>
            <person name="Mondo S.J."/>
            <person name="Dannebaum R.O."/>
            <person name="Kuo R.C."/>
            <person name="Labutti K."/>
            <person name="Haridas S."/>
            <person name="Kuo A."/>
            <person name="Salamov A."/>
            <person name="Ahrendt S.R."/>
            <person name="Lipzen A."/>
            <person name="Sullivan W."/>
            <person name="Andreopoulos W.B."/>
            <person name="Clum A."/>
            <person name="Lindquist E."/>
            <person name="Daum C."/>
            <person name="Ramamoorthy G.K."/>
            <person name="Gryganskyi A."/>
            <person name="Culley D."/>
            <person name="Magnuson J.K."/>
            <person name="James T.Y."/>
            <person name="O'Malley M.A."/>
            <person name="Stajich J.E."/>
            <person name="Spatafora J.W."/>
            <person name="Visel A."/>
            <person name="Grigoriev I.V."/>
        </authorList>
    </citation>
    <scope>NUCLEOTIDE SEQUENCE [LARGE SCALE GENOMIC DNA]</scope>
    <source>
        <strain evidence="6 7">CBS 129021</strain>
    </source>
</reference>
<dbReference type="AlphaFoldDB" id="A0A1Y2DLC8"/>
<evidence type="ECO:0000259" key="5">
    <source>
        <dbReference type="Pfam" id="PF02902"/>
    </source>
</evidence>
<evidence type="ECO:0000256" key="2">
    <source>
        <dbReference type="ARBA" id="ARBA00022670"/>
    </source>
</evidence>
<proteinExistence type="inferred from homology"/>
<evidence type="ECO:0000256" key="1">
    <source>
        <dbReference type="ARBA" id="ARBA00005234"/>
    </source>
</evidence>
<comment type="similarity">
    <text evidence="1">Belongs to the peptidase C48 family.</text>
</comment>
<dbReference type="OrthoDB" id="4718018at2759"/>
<evidence type="ECO:0000313" key="6">
    <source>
        <dbReference type="EMBL" id="ORY59936.1"/>
    </source>
</evidence>
<gene>
    <name evidence="6" type="ORF">BCR38DRAFT_497350</name>
</gene>
<protein>
    <recommendedName>
        <fullName evidence="5">Ubiquitin-like protease family profile domain-containing protein</fullName>
    </recommendedName>
</protein>
<feature type="compositionally biased region" description="Polar residues" evidence="4">
    <location>
        <begin position="236"/>
        <end position="258"/>
    </location>
</feature>
<dbReference type="SUPFAM" id="SSF54001">
    <property type="entry name" value="Cysteine proteinases"/>
    <property type="match status" value="1"/>
</dbReference>
<dbReference type="RefSeq" id="XP_040712370.1">
    <property type="nucleotide sequence ID" value="XM_040864768.1"/>
</dbReference>
<dbReference type="GeneID" id="63780980"/>
<keyword evidence="3" id="KW-0378">Hydrolase</keyword>
<dbReference type="Pfam" id="PF02902">
    <property type="entry name" value="Peptidase_C48"/>
    <property type="match status" value="1"/>
</dbReference>
<dbReference type="GO" id="GO:0006508">
    <property type="term" value="P:proteolysis"/>
    <property type="evidence" value="ECO:0007669"/>
    <property type="project" value="UniProtKB-KW"/>
</dbReference>
<feature type="region of interest" description="Disordered" evidence="4">
    <location>
        <begin position="340"/>
        <end position="374"/>
    </location>
</feature>
<dbReference type="Gene3D" id="3.40.395.10">
    <property type="entry name" value="Adenoviral Proteinase, Chain A"/>
    <property type="match status" value="1"/>
</dbReference>
<keyword evidence="2" id="KW-0645">Protease</keyword>
<name>A0A1Y2DLC8_9PEZI</name>
<sequence length="374" mass="41491">MPSGKSKSPSANKEDQAVHSTIVSFHGQGALQTRKAIPNAPATNIPFRPNSLVAFSSPTPDFLKGKPGPVIIPRRRWTDVTLRGCWNAIQKQHNPAFIWLMSCRNVSPNKATGHWVGALVDLKTRTIHVVDSLVAGRQARSEALVAQYCEAWDKAELPEPAINDAYGWQLSDQKDGWSCGFRVLDWLHKFVCDPAAVKQLGQGNWESADDLRRRWAKQIAGWVGISISFNEDSDQSQRPSNPKPITQPSRPQRGQSLSAPRARQPIDNGREPAVLDTSDIARPPVGTQRRDSLIAGRWNTYVRWKDDTAVTVGGRPLPWFPNQWKGWDAYEAQLADNERAAKGASQSQVDKRAVTAVKRGRSPTLRSLGEGEFL</sequence>
<evidence type="ECO:0000256" key="4">
    <source>
        <dbReference type="SAM" id="MobiDB-lite"/>
    </source>
</evidence>
<feature type="domain" description="Ubiquitin-like protease family profile" evidence="5">
    <location>
        <begin position="112"/>
        <end position="219"/>
    </location>
</feature>
<dbReference type="InterPro" id="IPR003653">
    <property type="entry name" value="Peptidase_C48_C"/>
</dbReference>
<dbReference type="InterPro" id="IPR038765">
    <property type="entry name" value="Papain-like_cys_pep_sf"/>
</dbReference>
<organism evidence="6 7">
    <name type="scientific">Pseudomassariella vexata</name>
    <dbReference type="NCBI Taxonomy" id="1141098"/>
    <lineage>
        <taxon>Eukaryota</taxon>
        <taxon>Fungi</taxon>
        <taxon>Dikarya</taxon>
        <taxon>Ascomycota</taxon>
        <taxon>Pezizomycotina</taxon>
        <taxon>Sordariomycetes</taxon>
        <taxon>Xylariomycetidae</taxon>
        <taxon>Amphisphaeriales</taxon>
        <taxon>Pseudomassariaceae</taxon>
        <taxon>Pseudomassariella</taxon>
    </lineage>
</organism>
<dbReference type="GO" id="GO:0008234">
    <property type="term" value="F:cysteine-type peptidase activity"/>
    <property type="evidence" value="ECO:0007669"/>
    <property type="project" value="InterPro"/>
</dbReference>
<comment type="caution">
    <text evidence="6">The sequence shown here is derived from an EMBL/GenBank/DDBJ whole genome shotgun (WGS) entry which is preliminary data.</text>
</comment>
<dbReference type="EMBL" id="MCFJ01000012">
    <property type="protein sequence ID" value="ORY59936.1"/>
    <property type="molecule type" value="Genomic_DNA"/>
</dbReference>
<evidence type="ECO:0000256" key="3">
    <source>
        <dbReference type="ARBA" id="ARBA00022801"/>
    </source>
</evidence>
<feature type="region of interest" description="Disordered" evidence="4">
    <location>
        <begin position="230"/>
        <end position="288"/>
    </location>
</feature>
<dbReference type="Proteomes" id="UP000193689">
    <property type="component" value="Unassembled WGS sequence"/>
</dbReference>
<keyword evidence="7" id="KW-1185">Reference proteome</keyword>
<accession>A0A1Y2DLC8</accession>
<dbReference type="InParanoid" id="A0A1Y2DLC8"/>